<sequence length="216" mass="23599">MAEVEIIGSSRSTYTRVARMVCEEKDVGYALTEVELGAPELLAIHPFGKMPVLRHGDFALCESKAIATYLDRVFPGPQLMPSDPRLAALTEQWVSITNTVIDRTLIRTYLLAYAAPQTADGTPDRIVIDAVMPAMREQLKALDKAVAATGHLVGDRFGLADINLMPILFYMQLLPESAAALADAAHLAAYYKRHAARPSFTRTVPPLGPPRRAKAN</sequence>
<dbReference type="Proteomes" id="UP000321638">
    <property type="component" value="Unassembled WGS sequence"/>
</dbReference>
<proteinExistence type="predicted"/>
<protein>
    <submittedName>
        <fullName evidence="3">Glutathione S-transferase family protein</fullName>
    </submittedName>
</protein>
<reference evidence="3 4" key="1">
    <citation type="submission" date="2019-06" db="EMBL/GenBank/DDBJ databases">
        <title>New taxonomy in bacterial strain CC-CFT640, isolated from vineyard.</title>
        <authorList>
            <person name="Lin S.-Y."/>
            <person name="Tsai C.-F."/>
            <person name="Young C.-C."/>
        </authorList>
    </citation>
    <scope>NUCLEOTIDE SEQUENCE [LARGE SCALE GENOMIC DNA]</scope>
    <source>
        <strain evidence="3 4">CC-CFT640</strain>
    </source>
</reference>
<dbReference type="Pfam" id="PF00043">
    <property type="entry name" value="GST_C"/>
    <property type="match status" value="1"/>
</dbReference>
<dbReference type="SFLD" id="SFLDS00019">
    <property type="entry name" value="Glutathione_Transferase_(cytos"/>
    <property type="match status" value="1"/>
</dbReference>
<dbReference type="Gene3D" id="1.20.1050.10">
    <property type="match status" value="1"/>
</dbReference>
<dbReference type="CDD" id="cd00299">
    <property type="entry name" value="GST_C_family"/>
    <property type="match status" value="1"/>
</dbReference>
<keyword evidence="4" id="KW-1185">Reference proteome</keyword>
<dbReference type="InterPro" id="IPR040079">
    <property type="entry name" value="Glutathione_S-Trfase"/>
</dbReference>
<dbReference type="PROSITE" id="PS50404">
    <property type="entry name" value="GST_NTER"/>
    <property type="match status" value="1"/>
</dbReference>
<evidence type="ECO:0000259" key="2">
    <source>
        <dbReference type="PROSITE" id="PS50405"/>
    </source>
</evidence>
<dbReference type="Pfam" id="PF13417">
    <property type="entry name" value="GST_N_3"/>
    <property type="match status" value="1"/>
</dbReference>
<feature type="domain" description="GST C-terminal" evidence="2">
    <location>
        <begin position="83"/>
        <end position="216"/>
    </location>
</feature>
<evidence type="ECO:0000313" key="3">
    <source>
        <dbReference type="EMBL" id="TXL72015.1"/>
    </source>
</evidence>
<dbReference type="GO" id="GO:0016740">
    <property type="term" value="F:transferase activity"/>
    <property type="evidence" value="ECO:0007669"/>
    <property type="project" value="UniProtKB-KW"/>
</dbReference>
<dbReference type="SUPFAM" id="SSF47616">
    <property type="entry name" value="GST C-terminal domain-like"/>
    <property type="match status" value="1"/>
</dbReference>
<dbReference type="InterPro" id="IPR004045">
    <property type="entry name" value="Glutathione_S-Trfase_N"/>
</dbReference>
<dbReference type="SUPFAM" id="SSF52833">
    <property type="entry name" value="Thioredoxin-like"/>
    <property type="match status" value="1"/>
</dbReference>
<dbReference type="PANTHER" id="PTHR44051">
    <property type="entry name" value="GLUTATHIONE S-TRANSFERASE-RELATED"/>
    <property type="match status" value="1"/>
</dbReference>
<dbReference type="RefSeq" id="WP_147850234.1">
    <property type="nucleotide sequence ID" value="NZ_VDUZ01000037.1"/>
</dbReference>
<name>A0A5C8PE50_9HYPH</name>
<dbReference type="SFLD" id="SFLDG00358">
    <property type="entry name" value="Main_(cytGST)"/>
    <property type="match status" value="1"/>
</dbReference>
<evidence type="ECO:0000313" key="4">
    <source>
        <dbReference type="Proteomes" id="UP000321638"/>
    </source>
</evidence>
<dbReference type="PROSITE" id="PS50405">
    <property type="entry name" value="GST_CTER"/>
    <property type="match status" value="1"/>
</dbReference>
<comment type="caution">
    <text evidence="3">The sequence shown here is derived from an EMBL/GenBank/DDBJ whole genome shotgun (WGS) entry which is preliminary data.</text>
</comment>
<keyword evidence="3" id="KW-0808">Transferase</keyword>
<dbReference type="AlphaFoldDB" id="A0A5C8PE50"/>
<accession>A0A5C8PE50</accession>
<organism evidence="3 4">
    <name type="scientific">Vineibacter terrae</name>
    <dbReference type="NCBI Taxonomy" id="2586908"/>
    <lineage>
        <taxon>Bacteria</taxon>
        <taxon>Pseudomonadati</taxon>
        <taxon>Pseudomonadota</taxon>
        <taxon>Alphaproteobacteria</taxon>
        <taxon>Hyphomicrobiales</taxon>
        <taxon>Vineibacter</taxon>
    </lineage>
</organism>
<dbReference type="Gene3D" id="3.40.30.10">
    <property type="entry name" value="Glutaredoxin"/>
    <property type="match status" value="1"/>
</dbReference>
<dbReference type="InterPro" id="IPR010987">
    <property type="entry name" value="Glutathione-S-Trfase_C-like"/>
</dbReference>
<gene>
    <name evidence="3" type="ORF">FHP25_27675</name>
</gene>
<dbReference type="OrthoDB" id="9797500at2"/>
<evidence type="ECO:0000259" key="1">
    <source>
        <dbReference type="PROSITE" id="PS50404"/>
    </source>
</evidence>
<dbReference type="EMBL" id="VDUZ01000037">
    <property type="protein sequence ID" value="TXL72015.1"/>
    <property type="molecule type" value="Genomic_DNA"/>
</dbReference>
<dbReference type="InterPro" id="IPR036249">
    <property type="entry name" value="Thioredoxin-like_sf"/>
</dbReference>
<dbReference type="InterPro" id="IPR004046">
    <property type="entry name" value="GST_C"/>
</dbReference>
<feature type="domain" description="GST N-terminal" evidence="1">
    <location>
        <begin position="2"/>
        <end position="78"/>
    </location>
</feature>
<dbReference type="PANTHER" id="PTHR44051:SF8">
    <property type="entry name" value="GLUTATHIONE S-TRANSFERASE GSTA"/>
    <property type="match status" value="1"/>
</dbReference>
<dbReference type="InterPro" id="IPR036282">
    <property type="entry name" value="Glutathione-S-Trfase_C_sf"/>
</dbReference>